<feature type="compositionally biased region" description="Basic residues" evidence="1">
    <location>
        <begin position="239"/>
        <end position="252"/>
    </location>
</feature>
<accession>A0ABP0EM29</accession>
<feature type="region of interest" description="Disordered" evidence="1">
    <location>
        <begin position="227"/>
        <end position="603"/>
    </location>
</feature>
<organism evidence="2 3">
    <name type="scientific">[Candida] anglica</name>
    <dbReference type="NCBI Taxonomy" id="148631"/>
    <lineage>
        <taxon>Eukaryota</taxon>
        <taxon>Fungi</taxon>
        <taxon>Dikarya</taxon>
        <taxon>Ascomycota</taxon>
        <taxon>Saccharomycotina</taxon>
        <taxon>Pichiomycetes</taxon>
        <taxon>Debaryomycetaceae</taxon>
        <taxon>Kurtzmaniella</taxon>
    </lineage>
</organism>
<feature type="compositionally biased region" description="Low complexity" evidence="1">
    <location>
        <begin position="571"/>
        <end position="581"/>
    </location>
</feature>
<feature type="compositionally biased region" description="Polar residues" evidence="1">
    <location>
        <begin position="515"/>
        <end position="541"/>
    </location>
</feature>
<feature type="compositionally biased region" description="Basic residues" evidence="1">
    <location>
        <begin position="582"/>
        <end position="595"/>
    </location>
</feature>
<proteinExistence type="predicted"/>
<keyword evidence="3" id="KW-1185">Reference proteome</keyword>
<feature type="compositionally biased region" description="Polar residues" evidence="1">
    <location>
        <begin position="42"/>
        <end position="53"/>
    </location>
</feature>
<feature type="region of interest" description="Disordered" evidence="1">
    <location>
        <begin position="130"/>
        <end position="214"/>
    </location>
</feature>
<feature type="compositionally biased region" description="Low complexity" evidence="1">
    <location>
        <begin position="397"/>
        <end position="408"/>
    </location>
</feature>
<feature type="region of interest" description="Disordered" evidence="1">
    <location>
        <begin position="1"/>
        <end position="69"/>
    </location>
</feature>
<feature type="compositionally biased region" description="Pro residues" evidence="1">
    <location>
        <begin position="448"/>
        <end position="463"/>
    </location>
</feature>
<evidence type="ECO:0000256" key="1">
    <source>
        <dbReference type="SAM" id="MobiDB-lite"/>
    </source>
</evidence>
<protein>
    <recommendedName>
        <fullName evidence="4">Protein NBA1</fullName>
    </recommendedName>
</protein>
<feature type="compositionally biased region" description="Polar residues" evidence="1">
    <location>
        <begin position="162"/>
        <end position="180"/>
    </location>
</feature>
<evidence type="ECO:0000313" key="2">
    <source>
        <dbReference type="EMBL" id="CAK7917359.1"/>
    </source>
</evidence>
<feature type="compositionally biased region" description="Basic and acidic residues" evidence="1">
    <location>
        <begin position="274"/>
        <end position="295"/>
    </location>
</feature>
<evidence type="ECO:0000313" key="3">
    <source>
        <dbReference type="Proteomes" id="UP001497600"/>
    </source>
</evidence>
<evidence type="ECO:0008006" key="4">
    <source>
        <dbReference type="Google" id="ProtNLM"/>
    </source>
</evidence>
<feature type="compositionally biased region" description="Low complexity" evidence="1">
    <location>
        <begin position="10"/>
        <end position="19"/>
    </location>
</feature>
<reference evidence="2 3" key="1">
    <citation type="submission" date="2024-01" db="EMBL/GenBank/DDBJ databases">
        <authorList>
            <consortium name="Genoscope - CEA"/>
            <person name="William W."/>
        </authorList>
    </citation>
    <scope>NUCLEOTIDE SEQUENCE [LARGE SCALE GENOMIC DNA]</scope>
    <source>
        <strain evidence="2 3">29B2s-10</strain>
    </source>
</reference>
<gene>
    <name evidence="2" type="ORF">CAAN4_G08108</name>
</gene>
<feature type="compositionally biased region" description="Low complexity" evidence="1">
    <location>
        <begin position="297"/>
        <end position="315"/>
    </location>
</feature>
<dbReference type="EMBL" id="OZ004259">
    <property type="protein sequence ID" value="CAK7917359.1"/>
    <property type="molecule type" value="Genomic_DNA"/>
</dbReference>
<name>A0ABP0EM29_9ASCO</name>
<dbReference type="Proteomes" id="UP001497600">
    <property type="component" value="Chromosome G"/>
</dbReference>
<sequence>MSDHPQFNDSLSTTQSSKSTLRENNEANQPQSNQLFDEIRNNLDSLNVSSGSLRPSHHHTSSFTSSISQYSGKVVNEPVHLAVNMEDVNKKNEEVQEGVEIRRGPSLVRADSLSHVVIVNRAGEEIKDEEDEIPLGALETIRSGEIKNDTPKLPTDQRSQRSDTSNQGQKTSYTPTSQYSDEFPRTGALKPDHSTHTNIEAPVPPRSSRRPMSGSLLPHEEEVLSKLLEGSGIDSRNVTPRKRKSGHSKKRSSLSVTDGLDELMRNANLMQQEQQERKQQERENAKQVAIPKEDVTSSGPRAFRSSSSSLRSIDSGNFKTPIDGNFPPVGSGHTSSANEPLHSEMSHDSFMTADYGGSGASTELVGLESPTPAGTGGGVSANPPAGTGGVSANSPGLSSTPTLKKSSLPPRPTPDNLRKAREVSQQYSLKSQELDDHGQTTPHHSPRPAHPQAPPQALPPIQPQPAAATPGLYSESSDHLYSTPGLASTPEVAPPLGGYRALETPPVGGRKTLETVGTTTRHSDNSSAADDTLQGTSQTHALSEASPEEDEYYDIEPPVVTKPARAKSVKQSTTSAAPQQQTKRKSKTTKKKSSSSRHATSGSLKPFSYQTLISLLESTNGTVIGEEFSQLDLPAKEKQLIEKIVDALSRLSADMVLDKDRYEVGISRMENALRVLEGFL</sequence>
<feature type="compositionally biased region" description="Polar residues" evidence="1">
    <location>
        <begin position="26"/>
        <end position="35"/>
    </location>
</feature>